<keyword evidence="3" id="KW-1185">Reference proteome</keyword>
<name>A0ABX5R8Q2_9PSED</name>
<sequence length="90" mass="10695">MTFYVNVKCCKMLSLFRLENCVNFFKETQSEPDYQSGICTNHILINMPMRNHCYRQKSHSIQTSAYRYLNLILILLLYNFFKPSTGRSLL</sequence>
<protein>
    <recommendedName>
        <fullName evidence="4">Transposase DDE domain-containing protein</fullName>
    </recommendedName>
</protein>
<organism evidence="2 3">
    <name type="scientific">Candidatus Pseudomonas adelgestsugas</name>
    <dbReference type="NCBI Taxonomy" id="1302376"/>
    <lineage>
        <taxon>Bacteria</taxon>
        <taxon>Pseudomonadati</taxon>
        <taxon>Pseudomonadota</taxon>
        <taxon>Gammaproteobacteria</taxon>
        <taxon>Pseudomonadales</taxon>
        <taxon>Pseudomonadaceae</taxon>
        <taxon>Pseudomonas</taxon>
    </lineage>
</organism>
<evidence type="ECO:0000313" key="2">
    <source>
        <dbReference type="EMBL" id="QAX81938.1"/>
    </source>
</evidence>
<evidence type="ECO:0000313" key="3">
    <source>
        <dbReference type="Proteomes" id="UP000288953"/>
    </source>
</evidence>
<reference evidence="2 3" key="1">
    <citation type="journal article" date="2018" name="Genome Biol. Evol.">
        <title>Partnering With a Pest: Genomes of Hemlock Woolly Adelgid Symbionts Reveal Atypical Nutritional Provisioning Patterns in Dual-Obligate Bacteria.</title>
        <authorList>
            <person name="Weglarz K.M."/>
            <person name="Havill N.P."/>
            <person name="Burke G.R."/>
            <person name="von Dohlen C.D."/>
        </authorList>
    </citation>
    <scope>NUCLEOTIDE SEQUENCE [LARGE SCALE GENOMIC DNA]</scope>
    <source>
        <strain evidence="2 3">HWA_ENA</strain>
    </source>
</reference>
<accession>A0ABX5R8Q2</accession>
<proteinExistence type="predicted"/>
<feature type="transmembrane region" description="Helical" evidence="1">
    <location>
        <begin position="65"/>
        <end position="81"/>
    </location>
</feature>
<keyword evidence="1" id="KW-1133">Transmembrane helix</keyword>
<evidence type="ECO:0008006" key="4">
    <source>
        <dbReference type="Google" id="ProtNLM"/>
    </source>
</evidence>
<evidence type="ECO:0000256" key="1">
    <source>
        <dbReference type="SAM" id="Phobius"/>
    </source>
</evidence>
<dbReference type="Proteomes" id="UP000288953">
    <property type="component" value="Chromosome"/>
</dbReference>
<keyword evidence="1" id="KW-0812">Transmembrane</keyword>
<gene>
    <name evidence="2" type="ORF">C3B55_00606</name>
</gene>
<dbReference type="EMBL" id="CP026512">
    <property type="protein sequence ID" value="QAX81938.1"/>
    <property type="molecule type" value="Genomic_DNA"/>
</dbReference>
<keyword evidence="1" id="KW-0472">Membrane</keyword>